<name>A0ABC9BVG0_9POAL</name>
<dbReference type="AlphaFoldDB" id="A0ABC9BVG0"/>
<evidence type="ECO:0000259" key="1">
    <source>
        <dbReference type="PROSITE" id="PS50181"/>
    </source>
</evidence>
<keyword evidence="3" id="KW-1185">Reference proteome</keyword>
<dbReference type="SUPFAM" id="SSF81383">
    <property type="entry name" value="F-box domain"/>
    <property type="match status" value="1"/>
</dbReference>
<dbReference type="Gene3D" id="1.20.1280.50">
    <property type="match status" value="1"/>
</dbReference>
<organism evidence="2 3">
    <name type="scientific">Urochloa decumbens</name>
    <dbReference type="NCBI Taxonomy" id="240449"/>
    <lineage>
        <taxon>Eukaryota</taxon>
        <taxon>Viridiplantae</taxon>
        <taxon>Streptophyta</taxon>
        <taxon>Embryophyta</taxon>
        <taxon>Tracheophyta</taxon>
        <taxon>Spermatophyta</taxon>
        <taxon>Magnoliopsida</taxon>
        <taxon>Liliopsida</taxon>
        <taxon>Poales</taxon>
        <taxon>Poaceae</taxon>
        <taxon>PACMAD clade</taxon>
        <taxon>Panicoideae</taxon>
        <taxon>Panicodae</taxon>
        <taxon>Paniceae</taxon>
        <taxon>Melinidinae</taxon>
        <taxon>Urochloa</taxon>
    </lineage>
</organism>
<evidence type="ECO:0000313" key="3">
    <source>
        <dbReference type="Proteomes" id="UP001497457"/>
    </source>
</evidence>
<dbReference type="InterPro" id="IPR044997">
    <property type="entry name" value="F-box_plant"/>
</dbReference>
<accession>A0ABC9BVG0</accession>
<reference evidence="2" key="1">
    <citation type="submission" date="2024-10" db="EMBL/GenBank/DDBJ databases">
        <authorList>
            <person name="Ryan C."/>
        </authorList>
    </citation>
    <scope>NUCLEOTIDE SEQUENCE [LARGE SCALE GENOMIC DNA]</scope>
</reference>
<dbReference type="EMBL" id="OZ075137">
    <property type="protein sequence ID" value="CAL5009033.1"/>
    <property type="molecule type" value="Genomic_DNA"/>
</dbReference>
<dbReference type="PANTHER" id="PTHR32153">
    <property type="entry name" value="OJ000223_09.16 PROTEIN"/>
    <property type="match status" value="1"/>
</dbReference>
<dbReference type="InterPro" id="IPR055357">
    <property type="entry name" value="LRR_At1g61320_AtMIF1"/>
</dbReference>
<dbReference type="InterPro" id="IPR032675">
    <property type="entry name" value="LRR_dom_sf"/>
</dbReference>
<dbReference type="InterPro" id="IPR036047">
    <property type="entry name" value="F-box-like_dom_sf"/>
</dbReference>
<dbReference type="Proteomes" id="UP001497457">
    <property type="component" value="Chromosome 27b"/>
</dbReference>
<dbReference type="InterPro" id="IPR001810">
    <property type="entry name" value="F-box_dom"/>
</dbReference>
<dbReference type="Pfam" id="PF00646">
    <property type="entry name" value="F-box"/>
    <property type="match status" value="1"/>
</dbReference>
<dbReference type="Gene3D" id="3.80.10.10">
    <property type="entry name" value="Ribonuclease Inhibitor"/>
    <property type="match status" value="1"/>
</dbReference>
<dbReference type="Pfam" id="PF23622">
    <property type="entry name" value="LRR_At1g61320_AtMIF1"/>
    <property type="match status" value="1"/>
</dbReference>
<dbReference type="SUPFAM" id="SSF52047">
    <property type="entry name" value="RNI-like"/>
    <property type="match status" value="1"/>
</dbReference>
<dbReference type="PROSITE" id="PS50181">
    <property type="entry name" value="FBOX"/>
    <property type="match status" value="1"/>
</dbReference>
<proteinExistence type="predicted"/>
<sequence length="522" mass="58969">MHVPVFSSHILPFCYRRKLTSAAYLIVMEQPASMSGSDGVEDLLSKLPSDVLVSILDKLQLRDAVRAGVLSRRWRSLPRQLPRLALHIYDFLPSVDEDDVQVLYFEDEGDDEQEAPPDCPPDTLAQASDTMLQAMGTLLASRASGETPACTLAVGFLLRSNYMSIGRLLDDAMATGKACAIEMDISITYDPTDDDDVTHVITSVLLAYGRRFRTLFDGCPAAFGGLTRLVMENMVLRSRDFHDIFAACTRLETLSLRYCHAVPLGLWQVRHARLAELTVAYCGFFRGIDLAWLPRLERFTCRGWLTRPRMSFGHVPLLTTITLSNRRDVGEPALKLSQILANTAVTDLRLNFRGQDIWVKPEVPKRFKKIFRNLKHIKIRNVHEDCGLSWISFLLQASPWLKELHIKLWDHECSVQRDEDEDCFAAKKTNVPWVVAAGFKHYCLTRVTILGIHDTGEKVVAYIRNLVKAAVNLQEIHMRKNTPCNECGVAGEEFPRTNEERHSLRQRVSGGEPVGFEICIQS</sequence>
<evidence type="ECO:0000313" key="2">
    <source>
        <dbReference type="EMBL" id="CAL5009033.1"/>
    </source>
</evidence>
<protein>
    <recommendedName>
        <fullName evidence="1">F-box domain-containing protein</fullName>
    </recommendedName>
</protein>
<feature type="domain" description="F-box" evidence="1">
    <location>
        <begin position="41"/>
        <end position="92"/>
    </location>
</feature>
<gene>
    <name evidence="2" type="ORF">URODEC1_LOCUS69307</name>
</gene>